<comment type="caution">
    <text evidence="7">The sequence shown here is derived from an EMBL/GenBank/DDBJ whole genome shotgun (WGS) entry which is preliminary data.</text>
</comment>
<dbReference type="Proteomes" id="UP000003374">
    <property type="component" value="Unassembled WGS sequence"/>
</dbReference>
<feature type="transmembrane region" description="Helical" evidence="6">
    <location>
        <begin position="7"/>
        <end position="27"/>
    </location>
</feature>
<name>A4BP01_9GAMM</name>
<dbReference type="STRING" id="314278.NB231_10868"/>
<evidence type="ECO:0000313" key="7">
    <source>
        <dbReference type="EMBL" id="EAR22950.1"/>
    </source>
</evidence>
<feature type="transmembrane region" description="Helical" evidence="6">
    <location>
        <begin position="71"/>
        <end position="94"/>
    </location>
</feature>
<evidence type="ECO:0000313" key="8">
    <source>
        <dbReference type="Proteomes" id="UP000003374"/>
    </source>
</evidence>
<feature type="transmembrane region" description="Helical" evidence="6">
    <location>
        <begin position="100"/>
        <end position="119"/>
    </location>
</feature>
<dbReference type="InterPro" id="IPR005598">
    <property type="entry name" value="ATP_synth_I"/>
</dbReference>
<dbReference type="EMBL" id="AAOF01000002">
    <property type="protein sequence ID" value="EAR22950.1"/>
    <property type="molecule type" value="Genomic_DNA"/>
</dbReference>
<keyword evidence="4 6" id="KW-1133">Transmembrane helix</keyword>
<evidence type="ECO:0000256" key="4">
    <source>
        <dbReference type="ARBA" id="ARBA00022989"/>
    </source>
</evidence>
<dbReference type="AlphaFoldDB" id="A4BP01"/>
<keyword evidence="5 6" id="KW-0472">Membrane</keyword>
<dbReference type="RefSeq" id="WP_005002472.1">
    <property type="nucleotide sequence ID" value="NZ_CH672427.1"/>
</dbReference>
<organism evidence="7 8">
    <name type="scientific">Nitrococcus mobilis Nb-231</name>
    <dbReference type="NCBI Taxonomy" id="314278"/>
    <lineage>
        <taxon>Bacteria</taxon>
        <taxon>Pseudomonadati</taxon>
        <taxon>Pseudomonadota</taxon>
        <taxon>Gammaproteobacteria</taxon>
        <taxon>Chromatiales</taxon>
        <taxon>Ectothiorhodospiraceae</taxon>
        <taxon>Nitrococcus</taxon>
    </lineage>
</organism>
<accession>A4BP01</accession>
<evidence type="ECO:0000256" key="1">
    <source>
        <dbReference type="ARBA" id="ARBA00004651"/>
    </source>
</evidence>
<gene>
    <name evidence="7" type="ORF">NB231_10868</name>
</gene>
<reference evidence="7 8" key="1">
    <citation type="submission" date="2006-02" db="EMBL/GenBank/DDBJ databases">
        <authorList>
            <person name="Waterbury J."/>
            <person name="Ferriera S."/>
            <person name="Johnson J."/>
            <person name="Kravitz S."/>
            <person name="Halpern A."/>
            <person name="Remington K."/>
            <person name="Beeson K."/>
            <person name="Tran B."/>
            <person name="Rogers Y.-H."/>
            <person name="Friedman R."/>
            <person name="Venter J.C."/>
        </authorList>
    </citation>
    <scope>NUCLEOTIDE SEQUENCE [LARGE SCALE GENOMIC DNA]</scope>
    <source>
        <strain evidence="7 8">Nb-231</strain>
    </source>
</reference>
<dbReference type="Pfam" id="PF03899">
    <property type="entry name" value="ATP-synt_I"/>
    <property type="match status" value="1"/>
</dbReference>
<dbReference type="eggNOG" id="ENOG5033I02">
    <property type="taxonomic scope" value="Bacteria"/>
</dbReference>
<protein>
    <recommendedName>
        <fullName evidence="9">ATP synthase subunit I</fullName>
    </recommendedName>
</protein>
<keyword evidence="8" id="KW-1185">Reference proteome</keyword>
<comment type="subcellular location">
    <subcellularLocation>
        <location evidence="1">Cell membrane</location>
        <topology evidence="1">Multi-pass membrane protein</topology>
    </subcellularLocation>
</comment>
<evidence type="ECO:0000256" key="6">
    <source>
        <dbReference type="SAM" id="Phobius"/>
    </source>
</evidence>
<keyword evidence="2" id="KW-1003">Cell membrane</keyword>
<evidence type="ECO:0000256" key="5">
    <source>
        <dbReference type="ARBA" id="ARBA00023136"/>
    </source>
</evidence>
<evidence type="ECO:0000256" key="2">
    <source>
        <dbReference type="ARBA" id="ARBA00022475"/>
    </source>
</evidence>
<sequence>MNIQGGSLYPLFCIQACLVVGIAGGFLLNGLEAALSALYGGGLALANSALLGRSLRAAGATAQREPKQGVWMLYFGAVQRFLLVLTLFAVGMGVLGLPPLPLIVGFAGAQVAFLIGGIGRTPASSVDDKETRT</sequence>
<dbReference type="HOGENOM" id="CLU_155732_0_0_6"/>
<evidence type="ECO:0008006" key="9">
    <source>
        <dbReference type="Google" id="ProtNLM"/>
    </source>
</evidence>
<proteinExistence type="predicted"/>
<keyword evidence="3 6" id="KW-0812">Transmembrane</keyword>
<dbReference type="GO" id="GO:0005886">
    <property type="term" value="C:plasma membrane"/>
    <property type="evidence" value="ECO:0007669"/>
    <property type="project" value="UniProtKB-SubCell"/>
</dbReference>
<feature type="transmembrane region" description="Helical" evidence="6">
    <location>
        <begin position="33"/>
        <end position="51"/>
    </location>
</feature>
<evidence type="ECO:0000256" key="3">
    <source>
        <dbReference type="ARBA" id="ARBA00022692"/>
    </source>
</evidence>